<dbReference type="InterPro" id="IPR000086">
    <property type="entry name" value="NUDIX_hydrolase_dom"/>
</dbReference>
<protein>
    <submittedName>
        <fullName evidence="7">NUDIX hydrolase</fullName>
    </submittedName>
</protein>
<dbReference type="PANTHER" id="PTHR43046:SF12">
    <property type="entry name" value="GDP-MANNOSE MANNOSYL HYDROLASE"/>
    <property type="match status" value="1"/>
</dbReference>
<feature type="domain" description="Nudix hydrolase" evidence="6">
    <location>
        <begin position="13"/>
        <end position="156"/>
    </location>
</feature>
<dbReference type="RefSeq" id="WP_380049212.1">
    <property type="nucleotide sequence ID" value="NZ_JBHLTC010000022.1"/>
</dbReference>
<keyword evidence="4" id="KW-0460">Magnesium</keyword>
<gene>
    <name evidence="7" type="ORF">ACFFGN_18630</name>
</gene>
<reference evidence="7 8" key="1">
    <citation type="submission" date="2024-09" db="EMBL/GenBank/DDBJ databases">
        <authorList>
            <person name="Sun Q."/>
            <person name="Mori K."/>
        </authorList>
    </citation>
    <scope>NUCLEOTIDE SEQUENCE [LARGE SCALE GENOMIC DNA]</scope>
    <source>
        <strain evidence="7 8">CGMCC 1.15906</strain>
    </source>
</reference>
<evidence type="ECO:0000256" key="4">
    <source>
        <dbReference type="ARBA" id="ARBA00022842"/>
    </source>
</evidence>
<evidence type="ECO:0000256" key="3">
    <source>
        <dbReference type="ARBA" id="ARBA00022801"/>
    </source>
</evidence>
<evidence type="ECO:0000259" key="6">
    <source>
        <dbReference type="PROSITE" id="PS51462"/>
    </source>
</evidence>
<dbReference type="InterPro" id="IPR020476">
    <property type="entry name" value="Nudix_hydrolase"/>
</dbReference>
<dbReference type="Proteomes" id="UP001589890">
    <property type="component" value="Unassembled WGS sequence"/>
</dbReference>
<keyword evidence="3 5" id="KW-0378">Hydrolase</keyword>
<dbReference type="EMBL" id="JBHLTC010000022">
    <property type="protein sequence ID" value="MFC0626101.1"/>
    <property type="molecule type" value="Genomic_DNA"/>
</dbReference>
<evidence type="ECO:0000313" key="8">
    <source>
        <dbReference type="Proteomes" id="UP001589890"/>
    </source>
</evidence>
<dbReference type="CDD" id="cd04685">
    <property type="entry name" value="NUDIX_Hydrolase"/>
    <property type="match status" value="1"/>
</dbReference>
<dbReference type="InterPro" id="IPR015797">
    <property type="entry name" value="NUDIX_hydrolase-like_dom_sf"/>
</dbReference>
<dbReference type="GO" id="GO:0016787">
    <property type="term" value="F:hydrolase activity"/>
    <property type="evidence" value="ECO:0007669"/>
    <property type="project" value="UniProtKB-KW"/>
</dbReference>
<dbReference type="InterPro" id="IPR020084">
    <property type="entry name" value="NUDIX_hydrolase_CS"/>
</dbReference>
<comment type="similarity">
    <text evidence="2 5">Belongs to the Nudix hydrolase family.</text>
</comment>
<keyword evidence="8" id="KW-1185">Reference proteome</keyword>
<accession>A0ABV6QN83</accession>
<comment type="caution">
    <text evidence="7">The sequence shown here is derived from an EMBL/GenBank/DDBJ whole genome shotgun (WGS) entry which is preliminary data.</text>
</comment>
<dbReference type="PROSITE" id="PS51462">
    <property type="entry name" value="NUDIX"/>
    <property type="match status" value="1"/>
</dbReference>
<dbReference type="SUPFAM" id="SSF55811">
    <property type="entry name" value="Nudix"/>
    <property type="match status" value="1"/>
</dbReference>
<dbReference type="PANTHER" id="PTHR43046">
    <property type="entry name" value="GDP-MANNOSE MANNOSYL HYDROLASE"/>
    <property type="match status" value="1"/>
</dbReference>
<sequence>MSDPRLPPPGTLIRRTTARVLPVRPDNKVLLLHGWDPVKPETPYWFTIGGAVEAGETLPEAASRELREEVGITLPPELLGDPVATNVIEFEWGGCPIIQTQTFFAVDVDTVEVSFANQEQLELETISAHGWWYADDLEATGQAAHVTIPNLLRTAVTAITHRRYPTTGQAV</sequence>
<evidence type="ECO:0000313" key="7">
    <source>
        <dbReference type="EMBL" id="MFC0626101.1"/>
    </source>
</evidence>
<dbReference type="PROSITE" id="PS00893">
    <property type="entry name" value="NUDIX_BOX"/>
    <property type="match status" value="1"/>
</dbReference>
<evidence type="ECO:0000256" key="2">
    <source>
        <dbReference type="ARBA" id="ARBA00005582"/>
    </source>
</evidence>
<organism evidence="7 8">
    <name type="scientific">Kribbella deserti</name>
    <dbReference type="NCBI Taxonomy" id="1926257"/>
    <lineage>
        <taxon>Bacteria</taxon>
        <taxon>Bacillati</taxon>
        <taxon>Actinomycetota</taxon>
        <taxon>Actinomycetes</taxon>
        <taxon>Propionibacteriales</taxon>
        <taxon>Kribbellaceae</taxon>
        <taxon>Kribbella</taxon>
    </lineage>
</organism>
<dbReference type="Gene3D" id="3.90.79.10">
    <property type="entry name" value="Nucleoside Triphosphate Pyrophosphohydrolase"/>
    <property type="match status" value="1"/>
</dbReference>
<proteinExistence type="inferred from homology"/>
<evidence type="ECO:0000256" key="1">
    <source>
        <dbReference type="ARBA" id="ARBA00001946"/>
    </source>
</evidence>
<dbReference type="Pfam" id="PF00293">
    <property type="entry name" value="NUDIX"/>
    <property type="match status" value="1"/>
</dbReference>
<evidence type="ECO:0000256" key="5">
    <source>
        <dbReference type="RuleBase" id="RU003476"/>
    </source>
</evidence>
<name>A0ABV6QN83_9ACTN</name>
<dbReference type="PRINTS" id="PR00502">
    <property type="entry name" value="NUDIXFAMILY"/>
</dbReference>
<comment type="cofactor">
    <cofactor evidence="1">
        <name>Mg(2+)</name>
        <dbReference type="ChEBI" id="CHEBI:18420"/>
    </cofactor>
</comment>